<evidence type="ECO:0000313" key="12">
    <source>
        <dbReference type="EMBL" id="QEL11126.1"/>
    </source>
</evidence>
<feature type="signal peptide" evidence="11">
    <location>
        <begin position="1"/>
        <end position="20"/>
    </location>
</feature>
<evidence type="ECO:0000256" key="11">
    <source>
        <dbReference type="SAM" id="SignalP"/>
    </source>
</evidence>
<proteinExistence type="inferred from homology"/>
<keyword evidence="5" id="KW-0564">Palmitate</keyword>
<evidence type="ECO:0000256" key="8">
    <source>
        <dbReference type="ARBA" id="ARBA00023306"/>
    </source>
</evidence>
<gene>
    <name evidence="9 12" type="primary">pal</name>
    <name evidence="12" type="ORF">FY550_08260</name>
</gene>
<evidence type="ECO:0000256" key="10">
    <source>
        <dbReference type="SAM" id="MobiDB-lite"/>
    </source>
</evidence>
<evidence type="ECO:0000256" key="9">
    <source>
        <dbReference type="HAMAP-Rule" id="MF_02204"/>
    </source>
</evidence>
<reference evidence="12 13" key="1">
    <citation type="submission" date="2019-08" db="EMBL/GenBank/DDBJ databases">
        <title>Complete genome sequence of Kushneria sp. YCWA18, a halophilic phosphate-solubilizing bacterium isolated from Daqiao saltern in China.</title>
        <authorList>
            <person name="Du G.-X."/>
            <person name="Qu L.-Y."/>
        </authorList>
    </citation>
    <scope>NUCLEOTIDE SEQUENCE [LARGE SCALE GENOMIC DNA]</scope>
    <source>
        <strain evidence="12 13">YCWA18</strain>
    </source>
</reference>
<dbReference type="AlphaFoldDB" id="A0A1S1NXQ2"/>
<keyword evidence="4" id="KW-0472">Membrane</keyword>
<dbReference type="GO" id="GO:0051301">
    <property type="term" value="P:cell division"/>
    <property type="evidence" value="ECO:0007669"/>
    <property type="project" value="UniProtKB-UniRule"/>
</dbReference>
<keyword evidence="8 9" id="KW-0131">Cell cycle</keyword>
<dbReference type="InterPro" id="IPR006665">
    <property type="entry name" value="OmpA-like"/>
</dbReference>
<evidence type="ECO:0000256" key="5">
    <source>
        <dbReference type="ARBA" id="ARBA00023139"/>
    </source>
</evidence>
<sequence length="173" mass="18535">MQFTNYAKTLTAALSLAVIAGCSSGGGTQDGEMGGMSSGNTGANAQGMSSSQGAQGSSMGQNDQMPSETTVYFDFDSSNIRSEYESVLNRNASYLQSHPDTNVVLEGHTDPRGTREYNMALGERRANSVKQYLTIQGVSASQIEVVSYGEERPAMQGNSEQAYAKDRRVVIDY</sequence>
<keyword evidence="13" id="KW-1185">Reference proteome</keyword>
<dbReference type="InterPro" id="IPR039001">
    <property type="entry name" value="Pal"/>
</dbReference>
<keyword evidence="3 11" id="KW-0732">Signal</keyword>
<dbReference type="Pfam" id="PF00691">
    <property type="entry name" value="OmpA"/>
    <property type="match status" value="1"/>
</dbReference>
<evidence type="ECO:0000256" key="2">
    <source>
        <dbReference type="ARBA" id="ARBA00022618"/>
    </source>
</evidence>
<dbReference type="Proteomes" id="UP000322553">
    <property type="component" value="Chromosome"/>
</dbReference>
<evidence type="ECO:0000256" key="6">
    <source>
        <dbReference type="ARBA" id="ARBA00023237"/>
    </source>
</evidence>
<dbReference type="RefSeq" id="WP_070977891.1">
    <property type="nucleotide sequence ID" value="NZ_CP043420.1"/>
</dbReference>
<dbReference type="KEGG" id="kuy:FY550_08260"/>
<dbReference type="InterPro" id="IPR036737">
    <property type="entry name" value="OmpA-like_sf"/>
</dbReference>
<dbReference type="NCBIfam" id="TIGR02802">
    <property type="entry name" value="Pal_lipo"/>
    <property type="match status" value="1"/>
</dbReference>
<dbReference type="Gene3D" id="3.30.1330.60">
    <property type="entry name" value="OmpA-like domain"/>
    <property type="match status" value="1"/>
</dbReference>
<comment type="similarity">
    <text evidence="9">Belongs to the Pal lipoprotein family.</text>
</comment>
<dbReference type="PROSITE" id="PS01068">
    <property type="entry name" value="OMPA_1"/>
    <property type="match status" value="1"/>
</dbReference>
<comment type="subunit">
    <text evidence="9">The Tol-Pal system is composed of five core proteins: the inner membrane proteins TolA, TolQ and TolR, the periplasmic protein TolB and the outer membrane protein Pal. They form a network linking the inner and outer membranes and the peptidoglycan layer.</text>
</comment>
<dbReference type="InterPro" id="IPR050330">
    <property type="entry name" value="Bact_OuterMem_StrucFunc"/>
</dbReference>
<dbReference type="STRING" id="657387.BH688_04515"/>
<dbReference type="HAMAP" id="MF_02204">
    <property type="entry name" value="Pal"/>
    <property type="match status" value="1"/>
</dbReference>
<feature type="chain" id="PRO_5044292405" description="Peptidoglycan-associated protein" evidence="11">
    <location>
        <begin position="21"/>
        <end position="173"/>
    </location>
</feature>
<dbReference type="PRINTS" id="PR01021">
    <property type="entry name" value="OMPADOMAIN"/>
</dbReference>
<dbReference type="InterPro" id="IPR006664">
    <property type="entry name" value="OMP_bac"/>
</dbReference>
<dbReference type="PANTHER" id="PTHR30329:SF21">
    <property type="entry name" value="LIPOPROTEIN YIAD-RELATED"/>
    <property type="match status" value="1"/>
</dbReference>
<dbReference type="PANTHER" id="PTHR30329">
    <property type="entry name" value="STATOR ELEMENT OF FLAGELLAR MOTOR COMPLEX"/>
    <property type="match status" value="1"/>
</dbReference>
<name>A0A1S1NXQ2_9GAMM</name>
<evidence type="ECO:0000256" key="4">
    <source>
        <dbReference type="ARBA" id="ARBA00023136"/>
    </source>
</evidence>
<dbReference type="OrthoDB" id="9809164at2"/>
<dbReference type="InterPro" id="IPR014169">
    <property type="entry name" value="Pal_lipo_C"/>
</dbReference>
<dbReference type="CDD" id="cd07185">
    <property type="entry name" value="OmpA_C-like"/>
    <property type="match status" value="1"/>
</dbReference>
<keyword evidence="2 9" id="KW-0132">Cell division</keyword>
<protein>
    <recommendedName>
        <fullName evidence="9">Peptidoglycan-associated protein</fullName>
    </recommendedName>
</protein>
<feature type="compositionally biased region" description="Low complexity" evidence="10">
    <location>
        <begin position="42"/>
        <end position="62"/>
    </location>
</feature>
<feature type="region of interest" description="Disordered" evidence="10">
    <location>
        <begin position="30"/>
        <end position="66"/>
    </location>
</feature>
<evidence type="ECO:0000313" key="13">
    <source>
        <dbReference type="Proteomes" id="UP000322553"/>
    </source>
</evidence>
<keyword evidence="7 12" id="KW-0449">Lipoprotein</keyword>
<accession>A0A1S1NXQ2</accession>
<keyword evidence="6" id="KW-0998">Cell outer membrane</keyword>
<organism evidence="12 13">
    <name type="scientific">Kushneria phosphatilytica</name>
    <dbReference type="NCBI Taxonomy" id="657387"/>
    <lineage>
        <taxon>Bacteria</taxon>
        <taxon>Pseudomonadati</taxon>
        <taxon>Pseudomonadota</taxon>
        <taxon>Gammaproteobacteria</taxon>
        <taxon>Oceanospirillales</taxon>
        <taxon>Halomonadaceae</taxon>
        <taxon>Kushneria</taxon>
    </lineage>
</organism>
<dbReference type="EMBL" id="CP043420">
    <property type="protein sequence ID" value="QEL11126.1"/>
    <property type="molecule type" value="Genomic_DNA"/>
</dbReference>
<comment type="subcellular location">
    <subcellularLocation>
        <location evidence="1">Cell outer membrane</location>
    </subcellularLocation>
</comment>
<evidence type="ECO:0000256" key="3">
    <source>
        <dbReference type="ARBA" id="ARBA00022729"/>
    </source>
</evidence>
<evidence type="ECO:0000256" key="7">
    <source>
        <dbReference type="ARBA" id="ARBA00023288"/>
    </source>
</evidence>
<dbReference type="SUPFAM" id="SSF103088">
    <property type="entry name" value="OmpA-like"/>
    <property type="match status" value="1"/>
</dbReference>
<evidence type="ECO:0000256" key="1">
    <source>
        <dbReference type="ARBA" id="ARBA00004442"/>
    </source>
</evidence>
<dbReference type="InterPro" id="IPR006690">
    <property type="entry name" value="OMPA-like_CS"/>
</dbReference>
<dbReference type="PROSITE" id="PS51123">
    <property type="entry name" value="OMPA_2"/>
    <property type="match status" value="1"/>
</dbReference>
<dbReference type="GO" id="GO:0009279">
    <property type="term" value="C:cell outer membrane"/>
    <property type="evidence" value="ECO:0007669"/>
    <property type="project" value="UniProtKB-SubCell"/>
</dbReference>
<comment type="function">
    <text evidence="9">Part of the Tol-Pal system, which plays a role in outer membrane invagination during cell division and is important for maintaining outer membrane integrity.</text>
</comment>